<dbReference type="AlphaFoldDB" id="A0A0M0JNK4"/>
<name>A0A0M0JNK4_9EUKA</name>
<sequence length="60" mass="6894">MRLARALRLCIAAQRHRSTLRPHQHACCEEADFASLGPHQRDVLMFGVARKLTLRVSVWI</sequence>
<organism evidence="1 2">
    <name type="scientific">Chrysochromulina tobinii</name>
    <dbReference type="NCBI Taxonomy" id="1460289"/>
    <lineage>
        <taxon>Eukaryota</taxon>
        <taxon>Haptista</taxon>
        <taxon>Haptophyta</taxon>
        <taxon>Prymnesiophyceae</taxon>
        <taxon>Prymnesiales</taxon>
        <taxon>Chrysochromulinaceae</taxon>
        <taxon>Chrysochromulina</taxon>
    </lineage>
</organism>
<proteinExistence type="predicted"/>
<gene>
    <name evidence="1" type="ORF">Ctob_009430</name>
</gene>
<evidence type="ECO:0000313" key="1">
    <source>
        <dbReference type="EMBL" id="KOO27897.1"/>
    </source>
</evidence>
<accession>A0A0M0JNK4</accession>
<reference evidence="2" key="1">
    <citation type="journal article" date="2015" name="PLoS Genet.">
        <title>Genome Sequence and Transcriptome Analyses of Chrysochromulina tobin: Metabolic Tools for Enhanced Algal Fitness in the Prominent Order Prymnesiales (Haptophyceae).</title>
        <authorList>
            <person name="Hovde B.T."/>
            <person name="Deodato C.R."/>
            <person name="Hunsperger H.M."/>
            <person name="Ryken S.A."/>
            <person name="Yost W."/>
            <person name="Jha R.K."/>
            <person name="Patterson J."/>
            <person name="Monnat R.J. Jr."/>
            <person name="Barlow S.B."/>
            <person name="Starkenburg S.R."/>
            <person name="Cattolico R.A."/>
        </authorList>
    </citation>
    <scope>NUCLEOTIDE SEQUENCE</scope>
    <source>
        <strain evidence="2">CCMP291</strain>
    </source>
</reference>
<keyword evidence="2" id="KW-1185">Reference proteome</keyword>
<evidence type="ECO:0000313" key="2">
    <source>
        <dbReference type="Proteomes" id="UP000037460"/>
    </source>
</evidence>
<dbReference type="EMBL" id="JWZX01002647">
    <property type="protein sequence ID" value="KOO27897.1"/>
    <property type="molecule type" value="Genomic_DNA"/>
</dbReference>
<comment type="caution">
    <text evidence="1">The sequence shown here is derived from an EMBL/GenBank/DDBJ whole genome shotgun (WGS) entry which is preliminary data.</text>
</comment>
<protein>
    <submittedName>
        <fullName evidence="1">Uncharacterized protein</fullName>
    </submittedName>
</protein>
<dbReference type="Proteomes" id="UP000037460">
    <property type="component" value="Unassembled WGS sequence"/>
</dbReference>